<dbReference type="PROSITE" id="PS50927">
    <property type="entry name" value="BULB_LECTIN"/>
    <property type="match status" value="1"/>
</dbReference>
<dbReference type="PANTHER" id="PTHR32444">
    <property type="entry name" value="BULB-TYPE LECTIN DOMAIN-CONTAINING PROTEIN"/>
    <property type="match status" value="1"/>
</dbReference>
<dbReference type="PANTHER" id="PTHR32444:SF118">
    <property type="entry name" value="OS09G0551150 PROTEIN"/>
    <property type="match status" value="1"/>
</dbReference>
<comment type="catalytic activity">
    <reaction evidence="4">
        <text>L-threonyl-[protein] + ATP = O-phospho-L-threonyl-[protein] + ADP + H(+)</text>
        <dbReference type="Rhea" id="RHEA:46608"/>
        <dbReference type="Rhea" id="RHEA-COMP:11060"/>
        <dbReference type="Rhea" id="RHEA-COMP:11605"/>
        <dbReference type="ChEBI" id="CHEBI:15378"/>
        <dbReference type="ChEBI" id="CHEBI:30013"/>
        <dbReference type="ChEBI" id="CHEBI:30616"/>
        <dbReference type="ChEBI" id="CHEBI:61977"/>
        <dbReference type="ChEBI" id="CHEBI:456216"/>
        <dbReference type="EC" id="2.7.11.1"/>
    </reaction>
</comment>
<dbReference type="InterPro" id="IPR036426">
    <property type="entry name" value="Bulb-type_lectin_dom_sf"/>
</dbReference>
<evidence type="ECO:0000313" key="8">
    <source>
        <dbReference type="EnsemblPlants" id="TuG1812G0500003803.01.T01"/>
    </source>
</evidence>
<dbReference type="InterPro" id="IPR001480">
    <property type="entry name" value="Bulb-type_lectin_dom"/>
</dbReference>
<protein>
    <recommendedName>
        <fullName evidence="2">non-specific serine/threonine protein kinase</fullName>
        <ecNumber evidence="2">2.7.11.1</ecNumber>
    </recommendedName>
</protein>
<comment type="catalytic activity">
    <reaction evidence="5">
        <text>L-seryl-[protein] + ATP = O-phospho-L-seryl-[protein] + ADP + H(+)</text>
        <dbReference type="Rhea" id="RHEA:17989"/>
        <dbReference type="Rhea" id="RHEA-COMP:9863"/>
        <dbReference type="Rhea" id="RHEA-COMP:11604"/>
        <dbReference type="ChEBI" id="CHEBI:15378"/>
        <dbReference type="ChEBI" id="CHEBI:29999"/>
        <dbReference type="ChEBI" id="CHEBI:30616"/>
        <dbReference type="ChEBI" id="CHEBI:83421"/>
        <dbReference type="ChEBI" id="CHEBI:456216"/>
        <dbReference type="EC" id="2.7.11.1"/>
    </reaction>
</comment>
<proteinExistence type="predicted"/>
<evidence type="ECO:0000256" key="2">
    <source>
        <dbReference type="ARBA" id="ARBA00012513"/>
    </source>
</evidence>
<dbReference type="Proteomes" id="UP000015106">
    <property type="component" value="Chromosome 5"/>
</dbReference>
<organism evidence="8 9">
    <name type="scientific">Triticum urartu</name>
    <name type="common">Red wild einkorn</name>
    <name type="synonym">Crithodium urartu</name>
    <dbReference type="NCBI Taxonomy" id="4572"/>
    <lineage>
        <taxon>Eukaryota</taxon>
        <taxon>Viridiplantae</taxon>
        <taxon>Streptophyta</taxon>
        <taxon>Embryophyta</taxon>
        <taxon>Tracheophyta</taxon>
        <taxon>Spermatophyta</taxon>
        <taxon>Magnoliopsida</taxon>
        <taxon>Liliopsida</taxon>
        <taxon>Poales</taxon>
        <taxon>Poaceae</taxon>
        <taxon>BOP clade</taxon>
        <taxon>Pooideae</taxon>
        <taxon>Triticodae</taxon>
        <taxon>Triticeae</taxon>
        <taxon>Triticinae</taxon>
        <taxon>Triticum</taxon>
    </lineage>
</organism>
<reference evidence="8" key="2">
    <citation type="submission" date="2018-03" db="EMBL/GenBank/DDBJ databases">
        <title>The Triticum urartu genome reveals the dynamic nature of wheat genome evolution.</title>
        <authorList>
            <person name="Ling H."/>
            <person name="Ma B."/>
            <person name="Shi X."/>
            <person name="Liu H."/>
            <person name="Dong L."/>
            <person name="Sun H."/>
            <person name="Cao Y."/>
            <person name="Gao Q."/>
            <person name="Zheng S."/>
            <person name="Li Y."/>
            <person name="Yu Y."/>
            <person name="Du H."/>
            <person name="Qi M."/>
            <person name="Li Y."/>
            <person name="Yu H."/>
            <person name="Cui Y."/>
            <person name="Wang N."/>
            <person name="Chen C."/>
            <person name="Wu H."/>
            <person name="Zhao Y."/>
            <person name="Zhang J."/>
            <person name="Li Y."/>
            <person name="Zhou W."/>
            <person name="Zhang B."/>
            <person name="Hu W."/>
            <person name="Eijk M."/>
            <person name="Tang J."/>
            <person name="Witsenboer H."/>
            <person name="Zhao S."/>
            <person name="Li Z."/>
            <person name="Zhang A."/>
            <person name="Wang D."/>
            <person name="Liang C."/>
        </authorList>
    </citation>
    <scope>NUCLEOTIDE SEQUENCE [LARGE SCALE GENOMIC DNA]</scope>
    <source>
        <strain evidence="8">cv. G1812</strain>
    </source>
</reference>
<dbReference type="SUPFAM" id="SSF51110">
    <property type="entry name" value="alpha-D-mannose-specific plant lectins"/>
    <property type="match status" value="1"/>
</dbReference>
<dbReference type="Gramene" id="TuG1812G0500003803.01.T01">
    <property type="protein sequence ID" value="TuG1812G0500003803.01.T01"/>
    <property type="gene ID" value="TuG1812G0500003803.01"/>
</dbReference>
<accession>A0A8R7QHJ0</accession>
<dbReference type="CDD" id="cd00028">
    <property type="entry name" value="B_lectin"/>
    <property type="match status" value="1"/>
</dbReference>
<reference evidence="9" key="1">
    <citation type="journal article" date="2013" name="Nature">
        <title>Draft genome of the wheat A-genome progenitor Triticum urartu.</title>
        <authorList>
            <person name="Ling H.Q."/>
            <person name="Zhao S."/>
            <person name="Liu D."/>
            <person name="Wang J."/>
            <person name="Sun H."/>
            <person name="Zhang C."/>
            <person name="Fan H."/>
            <person name="Li D."/>
            <person name="Dong L."/>
            <person name="Tao Y."/>
            <person name="Gao C."/>
            <person name="Wu H."/>
            <person name="Li Y."/>
            <person name="Cui Y."/>
            <person name="Guo X."/>
            <person name="Zheng S."/>
            <person name="Wang B."/>
            <person name="Yu K."/>
            <person name="Liang Q."/>
            <person name="Yang W."/>
            <person name="Lou X."/>
            <person name="Chen J."/>
            <person name="Feng M."/>
            <person name="Jian J."/>
            <person name="Zhang X."/>
            <person name="Luo G."/>
            <person name="Jiang Y."/>
            <person name="Liu J."/>
            <person name="Wang Z."/>
            <person name="Sha Y."/>
            <person name="Zhang B."/>
            <person name="Wu H."/>
            <person name="Tang D."/>
            <person name="Shen Q."/>
            <person name="Xue P."/>
            <person name="Zou S."/>
            <person name="Wang X."/>
            <person name="Liu X."/>
            <person name="Wang F."/>
            <person name="Yang Y."/>
            <person name="An X."/>
            <person name="Dong Z."/>
            <person name="Zhang K."/>
            <person name="Zhang X."/>
            <person name="Luo M.C."/>
            <person name="Dvorak J."/>
            <person name="Tong Y."/>
            <person name="Wang J."/>
            <person name="Yang H."/>
            <person name="Li Z."/>
            <person name="Wang D."/>
            <person name="Zhang A."/>
            <person name="Wang J."/>
        </authorList>
    </citation>
    <scope>NUCLEOTIDE SEQUENCE</scope>
    <source>
        <strain evidence="9">cv. G1812</strain>
    </source>
</reference>
<dbReference type="EnsemblPlants" id="TuG1812G0500003803.01.T01">
    <property type="protein sequence ID" value="TuG1812G0500003803.01.T01"/>
    <property type="gene ID" value="TuG1812G0500003803.01"/>
</dbReference>
<keyword evidence="9" id="KW-1185">Reference proteome</keyword>
<dbReference type="GO" id="GO:0016020">
    <property type="term" value="C:membrane"/>
    <property type="evidence" value="ECO:0007669"/>
    <property type="project" value="UniProtKB-SubCell"/>
</dbReference>
<evidence type="ECO:0000256" key="5">
    <source>
        <dbReference type="ARBA" id="ARBA00048679"/>
    </source>
</evidence>
<evidence type="ECO:0000256" key="6">
    <source>
        <dbReference type="SAM" id="SignalP"/>
    </source>
</evidence>
<name>A0A8R7QHJ0_TRIUA</name>
<dbReference type="AlphaFoldDB" id="A0A8R7QHJ0"/>
<dbReference type="EC" id="2.7.11.1" evidence="2"/>
<comment type="subcellular location">
    <subcellularLocation>
        <location evidence="1">Membrane</location>
        <topology evidence="1">Single-pass type I membrane protein</topology>
    </subcellularLocation>
</comment>
<reference evidence="8" key="3">
    <citation type="submission" date="2022-06" db="UniProtKB">
        <authorList>
            <consortium name="EnsemblPlants"/>
        </authorList>
    </citation>
    <scope>IDENTIFICATION</scope>
</reference>
<sequence length="180" mass="19132">MDWPALTCYTAALILLFLPLRAAEDRLVPGKPLPPGATIISDDGAFALGFFSLSDSTPPASLSLGVWYSSIPELTVVWVANRETPVTSNTSSLPRLSFTNTSNLVLSDGGGGHVVWTTDVTATSSSSSPVAVLENTGNLVVRSPNGTILWQSFDHLTDTVLPEMKIRLSYVTHGTSRVVS</sequence>
<feature type="domain" description="Bulb-type lectin" evidence="7">
    <location>
        <begin position="24"/>
        <end position="154"/>
    </location>
</feature>
<dbReference type="SMART" id="SM00108">
    <property type="entry name" value="B_lectin"/>
    <property type="match status" value="1"/>
</dbReference>
<evidence type="ECO:0000256" key="3">
    <source>
        <dbReference type="ARBA" id="ARBA00023170"/>
    </source>
</evidence>
<feature type="chain" id="PRO_5035712370" description="non-specific serine/threonine protein kinase" evidence="6">
    <location>
        <begin position="23"/>
        <end position="180"/>
    </location>
</feature>
<dbReference type="Gene3D" id="2.90.10.10">
    <property type="entry name" value="Bulb-type lectin domain"/>
    <property type="match status" value="1"/>
</dbReference>
<dbReference type="GO" id="GO:0051707">
    <property type="term" value="P:response to other organism"/>
    <property type="evidence" value="ECO:0007669"/>
    <property type="project" value="UniProtKB-ARBA"/>
</dbReference>
<evidence type="ECO:0000256" key="1">
    <source>
        <dbReference type="ARBA" id="ARBA00004479"/>
    </source>
</evidence>
<evidence type="ECO:0000259" key="7">
    <source>
        <dbReference type="PROSITE" id="PS50927"/>
    </source>
</evidence>
<evidence type="ECO:0000256" key="4">
    <source>
        <dbReference type="ARBA" id="ARBA00047899"/>
    </source>
</evidence>
<evidence type="ECO:0000313" key="9">
    <source>
        <dbReference type="Proteomes" id="UP000015106"/>
    </source>
</evidence>
<dbReference type="Pfam" id="PF01453">
    <property type="entry name" value="B_lectin"/>
    <property type="match status" value="1"/>
</dbReference>
<keyword evidence="3" id="KW-0675">Receptor</keyword>
<keyword evidence="6" id="KW-0732">Signal</keyword>
<feature type="signal peptide" evidence="6">
    <location>
        <begin position="1"/>
        <end position="22"/>
    </location>
</feature>
<dbReference type="GO" id="GO:0004674">
    <property type="term" value="F:protein serine/threonine kinase activity"/>
    <property type="evidence" value="ECO:0007669"/>
    <property type="project" value="UniProtKB-EC"/>
</dbReference>